<keyword evidence="8 16" id="KW-0472">Membrane</keyword>
<feature type="transmembrane region" description="Helical" evidence="16">
    <location>
        <begin position="414"/>
        <end position="444"/>
    </location>
</feature>
<dbReference type="Proteomes" id="UP000076858">
    <property type="component" value="Unassembled WGS sequence"/>
</dbReference>
<feature type="chain" id="PRO_5007852017" evidence="17">
    <location>
        <begin position="30"/>
        <end position="454"/>
    </location>
</feature>
<dbReference type="Gene3D" id="3.40.190.10">
    <property type="entry name" value="Periplasmic binding protein-like II"/>
    <property type="match status" value="1"/>
</dbReference>
<dbReference type="AlphaFoldDB" id="A0A164NHN3"/>
<evidence type="ECO:0000256" key="14">
    <source>
        <dbReference type="PIRSR" id="PIRSR601508-2"/>
    </source>
</evidence>
<dbReference type="PANTHER" id="PTHR42643:SF24">
    <property type="entry name" value="IONOTROPIC RECEPTOR 60A"/>
    <property type="match status" value="1"/>
</dbReference>
<accession>A0A164NHN3</accession>
<evidence type="ECO:0000256" key="16">
    <source>
        <dbReference type="SAM" id="Phobius"/>
    </source>
</evidence>
<comment type="similarity">
    <text evidence="2">Belongs to the glutamate-gated ion channel (TC 1.A.10.1) family.</text>
</comment>
<comment type="caution">
    <text evidence="20">The sequence shown here is derived from an EMBL/GenBank/DDBJ whole genome shotgun (WGS) entry which is preliminary data.</text>
</comment>
<evidence type="ECO:0000259" key="18">
    <source>
        <dbReference type="Pfam" id="PF00060"/>
    </source>
</evidence>
<feature type="domain" description="Ionotropic glutamate receptor C-terminal" evidence="18">
    <location>
        <begin position="161"/>
        <end position="429"/>
    </location>
</feature>
<keyword evidence="12" id="KW-0407">Ion channel</keyword>
<dbReference type="InterPro" id="IPR001508">
    <property type="entry name" value="Iono_Glu_rcpt_met"/>
</dbReference>
<evidence type="ECO:0000256" key="9">
    <source>
        <dbReference type="ARBA" id="ARBA00023170"/>
    </source>
</evidence>
<feature type="transmembrane region" description="Helical" evidence="16">
    <location>
        <begin position="228"/>
        <end position="246"/>
    </location>
</feature>
<dbReference type="Gene3D" id="1.10.287.70">
    <property type="match status" value="1"/>
</dbReference>
<dbReference type="InterPro" id="IPR019594">
    <property type="entry name" value="Glu/Gly-bd"/>
</dbReference>
<organism evidence="20 21">
    <name type="scientific">Daphnia magna</name>
    <dbReference type="NCBI Taxonomy" id="35525"/>
    <lineage>
        <taxon>Eukaryota</taxon>
        <taxon>Metazoa</taxon>
        <taxon>Ecdysozoa</taxon>
        <taxon>Arthropoda</taxon>
        <taxon>Crustacea</taxon>
        <taxon>Branchiopoda</taxon>
        <taxon>Diplostraca</taxon>
        <taxon>Cladocera</taxon>
        <taxon>Anomopoda</taxon>
        <taxon>Daphniidae</taxon>
        <taxon>Daphnia</taxon>
    </lineage>
</organism>
<reference evidence="20 21" key="1">
    <citation type="submission" date="2016-03" db="EMBL/GenBank/DDBJ databases">
        <title>EvidentialGene: Evidence-directed Construction of Genes on Genomes.</title>
        <authorList>
            <person name="Gilbert D.G."/>
            <person name="Choi J.-H."/>
            <person name="Mockaitis K."/>
            <person name="Colbourne J."/>
            <person name="Pfrender M."/>
        </authorList>
    </citation>
    <scope>NUCLEOTIDE SEQUENCE [LARGE SCALE GENOMIC DNA]</scope>
    <source>
        <strain evidence="20 21">Xinb3</strain>
        <tissue evidence="20">Complete organism</tissue>
    </source>
</reference>
<dbReference type="PANTHER" id="PTHR42643">
    <property type="entry name" value="IONOTROPIC RECEPTOR 20A-RELATED"/>
    <property type="match status" value="1"/>
</dbReference>
<dbReference type="Pfam" id="PF10613">
    <property type="entry name" value="Lig_chan-Glu_bd"/>
    <property type="match status" value="1"/>
</dbReference>
<keyword evidence="4" id="KW-1003">Cell membrane</keyword>
<feature type="binding site" evidence="13">
    <location>
        <position position="124"/>
    </location>
    <ligand>
        <name>L-glutamate</name>
        <dbReference type="ChEBI" id="CHEBI:29985"/>
    </ligand>
</feature>
<evidence type="ECO:0000259" key="19">
    <source>
        <dbReference type="Pfam" id="PF10613"/>
    </source>
</evidence>
<feature type="transmembrane region" description="Helical" evidence="16">
    <location>
        <begin position="203"/>
        <end position="222"/>
    </location>
</feature>
<evidence type="ECO:0000313" key="20">
    <source>
        <dbReference type="EMBL" id="KZS05966.1"/>
    </source>
</evidence>
<dbReference type="InterPro" id="IPR001320">
    <property type="entry name" value="Iontro_rcpt_C"/>
</dbReference>
<evidence type="ECO:0000256" key="13">
    <source>
        <dbReference type="PIRSR" id="PIRSR601508-1"/>
    </source>
</evidence>
<gene>
    <name evidence="20" type="ORF">APZ42_030690</name>
</gene>
<feature type="domain" description="Ionotropic glutamate receptor L-glutamate and glycine-binding" evidence="19">
    <location>
        <begin position="56"/>
        <end position="146"/>
    </location>
</feature>
<dbReference type="GO" id="GO:0005886">
    <property type="term" value="C:plasma membrane"/>
    <property type="evidence" value="ECO:0007669"/>
    <property type="project" value="UniProtKB-SubCell"/>
</dbReference>
<keyword evidence="5 16" id="KW-0812">Transmembrane</keyword>
<feature type="transmembrane region" description="Helical" evidence="16">
    <location>
        <begin position="163"/>
        <end position="182"/>
    </location>
</feature>
<comment type="subcellular location">
    <subcellularLocation>
        <location evidence="1">Cell membrane</location>
        <topology evidence="1">Multi-pass membrane protein</topology>
    </subcellularLocation>
</comment>
<dbReference type="SUPFAM" id="SSF53850">
    <property type="entry name" value="Periplasmic binding protein-like II"/>
    <property type="match status" value="1"/>
</dbReference>
<evidence type="ECO:0000256" key="17">
    <source>
        <dbReference type="SAM" id="SignalP"/>
    </source>
</evidence>
<dbReference type="EMBL" id="LRGB01002851">
    <property type="protein sequence ID" value="KZS05966.1"/>
    <property type="molecule type" value="Genomic_DNA"/>
</dbReference>
<feature type="disulfide bond" evidence="15">
    <location>
        <begin position="341"/>
        <end position="396"/>
    </location>
</feature>
<keyword evidence="3" id="KW-0813">Transport</keyword>
<evidence type="ECO:0000256" key="12">
    <source>
        <dbReference type="ARBA" id="ARBA00023303"/>
    </source>
</evidence>
<dbReference type="OrthoDB" id="6345208at2759"/>
<keyword evidence="6 16" id="KW-1133">Transmembrane helix</keyword>
<sequence>MKRIAKHLPQEHLWLVILCATLALNGVLARLTTEALNGKHFVVSGVSAVAGFNMIRNASGHIVKLDGSATEMLKWLSQFYNFTYSAFQTNTTVIESKPNQPGLISHLLQGDIDILISIAVTRSRMPFLDFSHPALYIPISYLIPVPDSFVKVEAVVKPFQPEVWLALTLAIPCVVLALSLLYRNANIFPGFRNPSKVNKKPRWGHTSFYVLGTLLNQGGYLYAKFSSFYWVGGAWCIVTFVIVNAYNSTLISHVTLPNAPPLIKSIYDLRNRPDVRFVTERNLNVDAVLLSADTGFLKFLGDRLREYPQSRCNSTRECVEMGITSFLYRAMKEDYDATGQCNLQLKSGNYFFLQVPWAFPKQSQHMKYFNRGIMQMREAGLVDFWIRRYQADARKCLLKQHAPRMKKQTDKQLGLDNLIGSFVVLAVGFLASFIIFIVEMIAFYRFSKQPTADK</sequence>
<keyword evidence="15" id="KW-1015">Disulfide bond</keyword>
<dbReference type="PRINTS" id="PR00177">
    <property type="entry name" value="NMDARECEPTOR"/>
</dbReference>
<evidence type="ECO:0000256" key="5">
    <source>
        <dbReference type="ARBA" id="ARBA00022692"/>
    </source>
</evidence>
<keyword evidence="9" id="KW-0675">Receptor</keyword>
<evidence type="ECO:0000256" key="11">
    <source>
        <dbReference type="ARBA" id="ARBA00023286"/>
    </source>
</evidence>
<evidence type="ECO:0000256" key="4">
    <source>
        <dbReference type="ARBA" id="ARBA00022475"/>
    </source>
</evidence>
<name>A0A164NHN3_9CRUS</name>
<protein>
    <submittedName>
        <fullName evidence="20">Uncharacterized protein</fullName>
    </submittedName>
</protein>
<keyword evidence="11" id="KW-1071">Ligand-gated ion channel</keyword>
<evidence type="ECO:0000256" key="8">
    <source>
        <dbReference type="ARBA" id="ARBA00023136"/>
    </source>
</evidence>
<evidence type="ECO:0000256" key="15">
    <source>
        <dbReference type="PIRSR" id="PIRSR601508-3"/>
    </source>
</evidence>
<evidence type="ECO:0000256" key="3">
    <source>
        <dbReference type="ARBA" id="ARBA00022448"/>
    </source>
</evidence>
<keyword evidence="17" id="KW-0732">Signal</keyword>
<dbReference type="GO" id="GO:0015276">
    <property type="term" value="F:ligand-gated monoatomic ion channel activity"/>
    <property type="evidence" value="ECO:0007669"/>
    <property type="project" value="InterPro"/>
</dbReference>
<evidence type="ECO:0000256" key="6">
    <source>
        <dbReference type="ARBA" id="ARBA00022989"/>
    </source>
</evidence>
<dbReference type="GO" id="GO:0038023">
    <property type="term" value="F:signaling receptor activity"/>
    <property type="evidence" value="ECO:0007669"/>
    <property type="project" value="InterPro"/>
</dbReference>
<dbReference type="InterPro" id="IPR052192">
    <property type="entry name" value="Insect_Ionotropic_Sensory_Rcpt"/>
</dbReference>
<evidence type="ECO:0000256" key="2">
    <source>
        <dbReference type="ARBA" id="ARBA00008685"/>
    </source>
</evidence>
<dbReference type="GO" id="GO:0050906">
    <property type="term" value="P:detection of stimulus involved in sensory perception"/>
    <property type="evidence" value="ECO:0007669"/>
    <property type="project" value="UniProtKB-ARBA"/>
</dbReference>
<proteinExistence type="inferred from homology"/>
<keyword evidence="7" id="KW-0406">Ion transport</keyword>
<evidence type="ECO:0000313" key="21">
    <source>
        <dbReference type="Proteomes" id="UP000076858"/>
    </source>
</evidence>
<evidence type="ECO:0000256" key="10">
    <source>
        <dbReference type="ARBA" id="ARBA00023180"/>
    </source>
</evidence>
<evidence type="ECO:0000256" key="1">
    <source>
        <dbReference type="ARBA" id="ARBA00004651"/>
    </source>
</evidence>
<keyword evidence="21" id="KW-1185">Reference proteome</keyword>
<feature type="site" description="Crucial to convey clamshell closure to channel opening" evidence="14">
    <location>
        <position position="263"/>
    </location>
</feature>
<keyword evidence="10" id="KW-0325">Glycoprotein</keyword>
<evidence type="ECO:0000256" key="7">
    <source>
        <dbReference type="ARBA" id="ARBA00023065"/>
    </source>
</evidence>
<feature type="signal peptide" evidence="17">
    <location>
        <begin position="1"/>
        <end position="29"/>
    </location>
</feature>
<dbReference type="Pfam" id="PF00060">
    <property type="entry name" value="Lig_chan"/>
    <property type="match status" value="1"/>
</dbReference>